<dbReference type="Gene3D" id="3.40.50.11380">
    <property type="match status" value="1"/>
</dbReference>
<protein>
    <recommendedName>
        <fullName evidence="5">O-GlcNAc transferase C-terminal domain-containing protein</fullName>
    </recommendedName>
</protein>
<evidence type="ECO:0000313" key="7">
    <source>
        <dbReference type="Proteomes" id="UP000295023"/>
    </source>
</evidence>
<dbReference type="OrthoDB" id="146908at2"/>
<dbReference type="InterPro" id="IPR011990">
    <property type="entry name" value="TPR-like_helical_dom_sf"/>
</dbReference>
<dbReference type="PANTHER" id="PTHR44998:SF1">
    <property type="entry name" value="UDP-N-ACETYLGLUCOSAMINE--PEPTIDE N-ACETYLGLUCOSAMINYLTRANSFERASE 110 KDA SUBUNIT"/>
    <property type="match status" value="1"/>
</dbReference>
<evidence type="ECO:0000256" key="4">
    <source>
        <dbReference type="ARBA" id="ARBA00022803"/>
    </source>
</evidence>
<comment type="caution">
    <text evidence="6">The sequence shown here is derived from an EMBL/GenBank/DDBJ whole genome shotgun (WGS) entry which is preliminary data.</text>
</comment>
<keyword evidence="2" id="KW-0808">Transferase</keyword>
<dbReference type="Proteomes" id="UP000295023">
    <property type="component" value="Unassembled WGS sequence"/>
</dbReference>
<comment type="pathway">
    <text evidence="1">Protein modification; protein glycosylation.</text>
</comment>
<keyword evidence="3" id="KW-0677">Repeat</keyword>
<feature type="domain" description="O-GlcNAc transferase C-terminal" evidence="5">
    <location>
        <begin position="229"/>
        <end position="388"/>
    </location>
</feature>
<dbReference type="InterPro" id="IPR029489">
    <property type="entry name" value="OGT/SEC/SPY_C"/>
</dbReference>
<evidence type="ECO:0000259" key="5">
    <source>
        <dbReference type="Pfam" id="PF13844"/>
    </source>
</evidence>
<dbReference type="Gene3D" id="1.25.40.10">
    <property type="entry name" value="Tetratricopeptide repeat domain"/>
    <property type="match status" value="1"/>
</dbReference>
<dbReference type="Gene3D" id="3.40.50.2000">
    <property type="entry name" value="Glycogen Phosphorylase B"/>
    <property type="match status" value="1"/>
</dbReference>
<dbReference type="GO" id="GO:0016740">
    <property type="term" value="F:transferase activity"/>
    <property type="evidence" value="ECO:0007669"/>
    <property type="project" value="UniProtKB-KW"/>
</dbReference>
<dbReference type="AlphaFoldDB" id="A0A4R4D280"/>
<reference evidence="6 7" key="1">
    <citation type="submission" date="2019-03" db="EMBL/GenBank/DDBJ databases">
        <title>Paracraurococcus aquatilis NE82 genome sequence.</title>
        <authorList>
            <person name="Zhao Y."/>
            <person name="Du Z."/>
        </authorList>
    </citation>
    <scope>NUCLEOTIDE SEQUENCE [LARGE SCALE GENOMIC DNA]</scope>
    <source>
        <strain evidence="6 7">NE82</strain>
    </source>
</reference>
<dbReference type="SUPFAM" id="SSF53756">
    <property type="entry name" value="UDP-Glycosyltransferase/glycogen phosphorylase"/>
    <property type="match status" value="1"/>
</dbReference>
<evidence type="ECO:0000313" key="6">
    <source>
        <dbReference type="EMBL" id="TCZ52278.1"/>
    </source>
</evidence>
<gene>
    <name evidence="6" type="ORF">EXY23_26250</name>
</gene>
<proteinExistence type="predicted"/>
<dbReference type="PANTHER" id="PTHR44998">
    <property type="match status" value="1"/>
</dbReference>
<feature type="domain" description="O-GlcNAc transferase C-terminal" evidence="5">
    <location>
        <begin position="392"/>
        <end position="572"/>
    </location>
</feature>
<keyword evidence="7" id="KW-1185">Reference proteome</keyword>
<organism evidence="6 7">
    <name type="scientific">Roseicella aquatilis</name>
    <dbReference type="NCBI Taxonomy" id="2527868"/>
    <lineage>
        <taxon>Bacteria</taxon>
        <taxon>Pseudomonadati</taxon>
        <taxon>Pseudomonadota</taxon>
        <taxon>Alphaproteobacteria</taxon>
        <taxon>Acetobacterales</taxon>
        <taxon>Roseomonadaceae</taxon>
        <taxon>Roseicella</taxon>
    </lineage>
</organism>
<dbReference type="RefSeq" id="WP_132297226.1">
    <property type="nucleotide sequence ID" value="NZ_SKBM01000049.1"/>
</dbReference>
<sequence>MQQAKIVELIGAAQRLAEDGRIGCALSLYEDWAGHHPTDPLLHVVHYNRGVLLMQGNALSAAADAFSEAIRINTDFLPPRINLGTIHEHLGAADAAFREWRHVVDHLAAVNGDALSYKTTALKQLARMLEARRLHAPAEDALRQVIEMGSPPRDVVQHWLSLRQRQCIWPLTTTNGGLARAAQVAMMAPLTLANHADDPLLQLAGAASYAKHEIGRPAEFRTTASFVPRRPGRLRIGYLSSDLRDHAIGYLTADLFRLHDRDAFEVFIYYCGIPQEDATKRRIRESAEHWISIAGLDDDAALRRMLDDGIDILVDLNGHTNGARSHLLARRPAPALVNWLGYPGTMGTPYHQYIIADATIIPPDHDLYYSERVLRLPCYQPNDRHRAMPERLPTRVELGLPEDGTIFCCFNGAQKITPFTFDRWLEILRRVEGSILWLLQTGEAIDIGLRQRAAAAGIAPERLIFAPFAPTVEHLARYAVADLFLDTMPYSAHTTASDALWMGVPVLALPGRSFASRVSASLVSAAGMPELVCDSPADYVERAVALGQDRDRLRACRTRLLEHRDTSVLFDTPGLVYRLEELFRNIAADVAAGRLPQPDLTNLDTYLEIGVGFDHDAEELAWMPDYAARYRQALAYRHAFSPLPPDGRLWGQS</sequence>
<evidence type="ECO:0000256" key="1">
    <source>
        <dbReference type="ARBA" id="ARBA00004922"/>
    </source>
</evidence>
<accession>A0A4R4D280</accession>
<evidence type="ECO:0000256" key="3">
    <source>
        <dbReference type="ARBA" id="ARBA00022737"/>
    </source>
</evidence>
<dbReference type="EMBL" id="SKBM01000049">
    <property type="protein sequence ID" value="TCZ52278.1"/>
    <property type="molecule type" value="Genomic_DNA"/>
</dbReference>
<name>A0A4R4D280_9PROT</name>
<dbReference type="Pfam" id="PF13844">
    <property type="entry name" value="Glyco_transf_41"/>
    <property type="match status" value="2"/>
</dbReference>
<keyword evidence="4" id="KW-0802">TPR repeat</keyword>
<dbReference type="SUPFAM" id="SSF48452">
    <property type="entry name" value="TPR-like"/>
    <property type="match status" value="1"/>
</dbReference>
<evidence type="ECO:0000256" key="2">
    <source>
        <dbReference type="ARBA" id="ARBA00022679"/>
    </source>
</evidence>